<dbReference type="AlphaFoldDB" id="C0D3H2"/>
<dbReference type="Gene3D" id="1.10.3720.10">
    <property type="entry name" value="MetI-like"/>
    <property type="match status" value="1"/>
</dbReference>
<dbReference type="PANTHER" id="PTHR30193:SF37">
    <property type="entry name" value="INNER MEMBRANE ABC TRANSPORTER PERMEASE PROTEIN YCJO"/>
    <property type="match status" value="1"/>
</dbReference>
<evidence type="ECO:0000313" key="9">
    <source>
        <dbReference type="EMBL" id="EEG54123.1"/>
    </source>
</evidence>
<accession>C0D3H2</accession>
<dbReference type="HOGENOM" id="CLU_016047_0_2_9"/>
<gene>
    <name evidence="9" type="ORF">CLOSTASPAR_03813</name>
</gene>
<evidence type="ECO:0000256" key="6">
    <source>
        <dbReference type="ARBA" id="ARBA00023136"/>
    </source>
</evidence>
<keyword evidence="10" id="KW-1185">Reference proteome</keyword>
<dbReference type="Proteomes" id="UP000004756">
    <property type="component" value="Unassembled WGS sequence"/>
</dbReference>
<dbReference type="CDD" id="cd06261">
    <property type="entry name" value="TM_PBP2"/>
    <property type="match status" value="1"/>
</dbReference>
<dbReference type="InterPro" id="IPR035906">
    <property type="entry name" value="MetI-like_sf"/>
</dbReference>
<evidence type="ECO:0000256" key="5">
    <source>
        <dbReference type="ARBA" id="ARBA00022989"/>
    </source>
</evidence>
<evidence type="ECO:0000256" key="2">
    <source>
        <dbReference type="ARBA" id="ARBA00022448"/>
    </source>
</evidence>
<keyword evidence="5" id="KW-1133">Transmembrane helix</keyword>
<evidence type="ECO:0000256" key="7">
    <source>
        <dbReference type="RuleBase" id="RU363032"/>
    </source>
</evidence>
<comment type="similarity">
    <text evidence="7">Belongs to the binding-protein-dependent transport system permease family.</text>
</comment>
<evidence type="ECO:0000256" key="4">
    <source>
        <dbReference type="ARBA" id="ARBA00022692"/>
    </source>
</evidence>
<evidence type="ECO:0000256" key="1">
    <source>
        <dbReference type="ARBA" id="ARBA00004651"/>
    </source>
</evidence>
<evidence type="ECO:0000259" key="8">
    <source>
        <dbReference type="PROSITE" id="PS50928"/>
    </source>
</evidence>
<dbReference type="InterPro" id="IPR051393">
    <property type="entry name" value="ABC_transporter_permease"/>
</dbReference>
<keyword evidence="2 7" id="KW-0813">Transport</keyword>
<dbReference type="SUPFAM" id="SSF161098">
    <property type="entry name" value="MetI-like"/>
    <property type="match status" value="1"/>
</dbReference>
<evidence type="ECO:0000313" key="10">
    <source>
        <dbReference type="Proteomes" id="UP000004756"/>
    </source>
</evidence>
<organism evidence="9 10">
    <name type="scientific">[Clostridium] asparagiforme DSM 15981</name>
    <dbReference type="NCBI Taxonomy" id="518636"/>
    <lineage>
        <taxon>Bacteria</taxon>
        <taxon>Bacillati</taxon>
        <taxon>Bacillota</taxon>
        <taxon>Clostridia</taxon>
        <taxon>Lachnospirales</taxon>
        <taxon>Lachnospiraceae</taxon>
        <taxon>Enterocloster</taxon>
    </lineage>
</organism>
<comment type="caution">
    <text evidence="9">The sequence shown here is derived from an EMBL/GenBank/DDBJ whole genome shotgun (WGS) entry which is preliminary data.</text>
</comment>
<dbReference type="GO" id="GO:0005886">
    <property type="term" value="C:plasma membrane"/>
    <property type="evidence" value="ECO:0007669"/>
    <property type="project" value="UniProtKB-SubCell"/>
</dbReference>
<dbReference type="PANTHER" id="PTHR30193">
    <property type="entry name" value="ABC TRANSPORTER PERMEASE PROTEIN"/>
    <property type="match status" value="1"/>
</dbReference>
<name>C0D3H2_9FIRM</name>
<dbReference type="EMBL" id="ACCJ01000300">
    <property type="protein sequence ID" value="EEG54123.1"/>
    <property type="molecule type" value="Genomic_DNA"/>
</dbReference>
<keyword evidence="4" id="KW-0812">Transmembrane</keyword>
<dbReference type="Pfam" id="PF00528">
    <property type="entry name" value="BPD_transp_1"/>
    <property type="match status" value="1"/>
</dbReference>
<reference evidence="9 10" key="1">
    <citation type="submission" date="2009-01" db="EMBL/GenBank/DDBJ databases">
        <authorList>
            <person name="Fulton L."/>
            <person name="Clifton S."/>
            <person name="Fulton B."/>
            <person name="Xu J."/>
            <person name="Minx P."/>
            <person name="Pepin K.H."/>
            <person name="Johnson M."/>
            <person name="Bhonagiri V."/>
            <person name="Nash W.E."/>
            <person name="Mardis E.R."/>
            <person name="Wilson R.K."/>
        </authorList>
    </citation>
    <scope>NUCLEOTIDE SEQUENCE [LARGE SCALE GENOMIC DNA]</scope>
    <source>
        <strain evidence="9 10">DSM 15981</strain>
    </source>
</reference>
<feature type="domain" description="ABC transmembrane type-1" evidence="8">
    <location>
        <begin position="77"/>
        <end position="290"/>
    </location>
</feature>
<dbReference type="GO" id="GO:0055085">
    <property type="term" value="P:transmembrane transport"/>
    <property type="evidence" value="ECO:0007669"/>
    <property type="project" value="InterPro"/>
</dbReference>
<comment type="subcellular location">
    <subcellularLocation>
        <location evidence="1 7">Cell membrane</location>
        <topology evidence="1 7">Multi-pass membrane protein</topology>
    </subcellularLocation>
</comment>
<reference evidence="9 10" key="2">
    <citation type="submission" date="2009-02" db="EMBL/GenBank/DDBJ databases">
        <title>Draft genome sequence of Clostridium asparagiforme (DSM 15981).</title>
        <authorList>
            <person name="Sudarsanam P."/>
            <person name="Ley R."/>
            <person name="Guruge J."/>
            <person name="Turnbaugh P.J."/>
            <person name="Mahowald M."/>
            <person name="Liep D."/>
            <person name="Gordon J."/>
        </authorList>
    </citation>
    <scope>NUCLEOTIDE SEQUENCE [LARGE SCALE GENOMIC DNA]</scope>
    <source>
        <strain evidence="9 10">DSM 15981</strain>
    </source>
</reference>
<dbReference type="PROSITE" id="PS50928">
    <property type="entry name" value="ABC_TM1"/>
    <property type="match status" value="1"/>
</dbReference>
<evidence type="ECO:0000256" key="3">
    <source>
        <dbReference type="ARBA" id="ARBA00022475"/>
    </source>
</evidence>
<protein>
    <submittedName>
        <fullName evidence="9">ABC transporter, permease protein</fullName>
    </submittedName>
</protein>
<keyword evidence="3" id="KW-1003">Cell membrane</keyword>
<keyword evidence="6" id="KW-0472">Membrane</keyword>
<proteinExistence type="inferred from homology"/>
<sequence>MVIRMTGKQKKALKRNIIGYSFILPNFIGYFIFIFVPVILTFVLCVMKWDGSSAPLEFVGLQNFAKLFRDSGFRISVKNTLYYAVFTVPLTMVASLLIAVLLNSKIKGIVVYRTAFFFPYVASLVAVGAVWNMLFQPEFGPINEFLKFIGVANPPKWCASTDWAMTVIIIVSVWKYMGYYMVVYLAALQGISQDLYEAASIDGATGFKKFRYITIPMLTPTTFFVIIMMTIQCFKVFDLIYVMTGGGPGRSTNVLVNHIYNAAFVDFKFGYASASALVLFAIVLVVTVIQFRGEKKFTDYV</sequence>
<dbReference type="InterPro" id="IPR000515">
    <property type="entry name" value="MetI-like"/>
</dbReference>